<accession>A0A1R2C9R8</accession>
<feature type="coiled-coil region" evidence="1">
    <location>
        <begin position="409"/>
        <end position="482"/>
    </location>
</feature>
<keyword evidence="3" id="KW-1185">Reference proteome</keyword>
<sequence length="562" mass="65448">MDEITAEIIGIPKGNKSLATALQELDLIKEAFQRSSRIESKILTNETAISDLQSKLNLLSTTNYVDARFEQLQSMIDTMVKSKFDEYTSHILFEISRKVNDTDIKKALDLKVNWAAFNDLKHTYGSMKMKLDTHIDVEFERYKARVNEEMNKTQEKIIQSQQKVASQLENLSLKCENLEVKVQEVLAEDENSVEIDESDIEFDKMLMDLEKNVVPQVVVEKPMPMKTMFEETEKVNSRIGCLDTTNKPEIIVSSMRNQGRKSTLKESKSPLVGFVEPEKEERKSTEFFGESFSPSYRKSHQEIITRKSSMASTSGGGLKQLIRKITVIEKDLFELFDYIRSFQGKFIQIEEDTKNIYTKLDYLNFRCNTIEEFEKTMEQNFVNRLRIKDMQNQMKKNNIQIEKIPDDDLARLSKEISEKNKRIVQMENYMKYLITEVDYLKQNQSTKFRDFKETLIILERDKKNQEREVNSLKSNMSHFENTYSEYLPKMNEDIGRNLVSASDLNKDRDLVSRSRRKSQDSVKTCKDERNRGISFDISKAVTHKRGSSATPKVLIKSKNLFS</sequence>
<proteinExistence type="predicted"/>
<comment type="caution">
    <text evidence="2">The sequence shown here is derived from an EMBL/GenBank/DDBJ whole genome shotgun (WGS) entry which is preliminary data.</text>
</comment>
<gene>
    <name evidence="2" type="ORF">SteCoe_12824</name>
</gene>
<feature type="coiled-coil region" evidence="1">
    <location>
        <begin position="143"/>
        <end position="188"/>
    </location>
</feature>
<evidence type="ECO:0000313" key="2">
    <source>
        <dbReference type="EMBL" id="OMJ85758.1"/>
    </source>
</evidence>
<organism evidence="2 3">
    <name type="scientific">Stentor coeruleus</name>
    <dbReference type="NCBI Taxonomy" id="5963"/>
    <lineage>
        <taxon>Eukaryota</taxon>
        <taxon>Sar</taxon>
        <taxon>Alveolata</taxon>
        <taxon>Ciliophora</taxon>
        <taxon>Postciliodesmatophora</taxon>
        <taxon>Heterotrichea</taxon>
        <taxon>Heterotrichida</taxon>
        <taxon>Stentoridae</taxon>
        <taxon>Stentor</taxon>
    </lineage>
</organism>
<name>A0A1R2C9R8_9CILI</name>
<evidence type="ECO:0000313" key="3">
    <source>
        <dbReference type="Proteomes" id="UP000187209"/>
    </source>
</evidence>
<dbReference type="AlphaFoldDB" id="A0A1R2C9R8"/>
<dbReference type="EMBL" id="MPUH01000226">
    <property type="protein sequence ID" value="OMJ85758.1"/>
    <property type="molecule type" value="Genomic_DNA"/>
</dbReference>
<protein>
    <submittedName>
        <fullName evidence="2">Uncharacterized protein</fullName>
    </submittedName>
</protein>
<evidence type="ECO:0000256" key="1">
    <source>
        <dbReference type="SAM" id="Coils"/>
    </source>
</evidence>
<reference evidence="2 3" key="1">
    <citation type="submission" date="2016-11" db="EMBL/GenBank/DDBJ databases">
        <title>The macronuclear genome of Stentor coeruleus: a giant cell with tiny introns.</title>
        <authorList>
            <person name="Slabodnick M."/>
            <person name="Ruby J.G."/>
            <person name="Reiff S.B."/>
            <person name="Swart E.C."/>
            <person name="Gosai S."/>
            <person name="Prabakaran S."/>
            <person name="Witkowska E."/>
            <person name="Larue G.E."/>
            <person name="Fisher S."/>
            <person name="Freeman R.M."/>
            <person name="Gunawardena J."/>
            <person name="Chu W."/>
            <person name="Stover N.A."/>
            <person name="Gregory B.D."/>
            <person name="Nowacki M."/>
            <person name="Derisi J."/>
            <person name="Roy S.W."/>
            <person name="Marshall W.F."/>
            <person name="Sood P."/>
        </authorList>
    </citation>
    <scope>NUCLEOTIDE SEQUENCE [LARGE SCALE GENOMIC DNA]</scope>
    <source>
        <strain evidence="2">WM001</strain>
    </source>
</reference>
<dbReference type="Proteomes" id="UP000187209">
    <property type="component" value="Unassembled WGS sequence"/>
</dbReference>
<keyword evidence="1" id="KW-0175">Coiled coil</keyword>